<dbReference type="Pfam" id="PF00270">
    <property type="entry name" value="DEAD"/>
    <property type="match status" value="2"/>
</dbReference>
<keyword evidence="6 10" id="KW-0347">Helicase</keyword>
<dbReference type="SMART" id="SM01178">
    <property type="entry name" value="DUF4217"/>
    <property type="match status" value="1"/>
</dbReference>
<name>A0A1Y2CJ30_9FUNG</name>
<dbReference type="Pfam" id="PF13959">
    <property type="entry name" value="CTE_SPB4"/>
    <property type="match status" value="1"/>
</dbReference>
<dbReference type="InterPro" id="IPR014014">
    <property type="entry name" value="RNA_helicase_DEAD_Q_motif"/>
</dbReference>
<comment type="function">
    <text evidence="10">RNA helicase.</text>
</comment>
<comment type="caution">
    <text evidence="15">The sequence shown here is derived from an EMBL/GenBank/DDBJ whole genome shotgun (WGS) entry which is preliminary data.</text>
</comment>
<keyword evidence="16" id="KW-1185">Reference proteome</keyword>
<evidence type="ECO:0000256" key="1">
    <source>
        <dbReference type="ARBA" id="ARBA00004604"/>
    </source>
</evidence>
<dbReference type="SMART" id="SM00490">
    <property type="entry name" value="HELICc"/>
    <property type="match status" value="1"/>
</dbReference>
<feature type="region of interest" description="Disordered" evidence="11">
    <location>
        <begin position="311"/>
        <end position="344"/>
    </location>
</feature>
<evidence type="ECO:0000256" key="5">
    <source>
        <dbReference type="ARBA" id="ARBA00022801"/>
    </source>
</evidence>
<dbReference type="PROSITE" id="PS51194">
    <property type="entry name" value="HELICASE_CTER"/>
    <property type="match status" value="1"/>
</dbReference>
<dbReference type="GO" id="GO:0003724">
    <property type="term" value="F:RNA helicase activity"/>
    <property type="evidence" value="ECO:0007669"/>
    <property type="project" value="UniProtKB-EC"/>
</dbReference>
<evidence type="ECO:0000256" key="3">
    <source>
        <dbReference type="ARBA" id="ARBA00022552"/>
    </source>
</evidence>
<gene>
    <name evidence="15" type="ORF">BCR33DRAFT_849052</name>
</gene>
<comment type="subcellular location">
    <subcellularLocation>
        <location evidence="1">Nucleus</location>
        <location evidence="1">Nucleolus</location>
    </subcellularLocation>
</comment>
<feature type="region of interest" description="Disordered" evidence="11">
    <location>
        <begin position="88"/>
        <end position="155"/>
    </location>
</feature>
<evidence type="ECO:0000313" key="16">
    <source>
        <dbReference type="Proteomes" id="UP000193642"/>
    </source>
</evidence>
<feature type="compositionally biased region" description="Low complexity" evidence="11">
    <location>
        <begin position="49"/>
        <end position="62"/>
    </location>
</feature>
<dbReference type="Proteomes" id="UP000193642">
    <property type="component" value="Unassembled WGS sequence"/>
</dbReference>
<feature type="domain" description="Helicase C-terminal" evidence="13">
    <location>
        <begin position="554"/>
        <end position="759"/>
    </location>
</feature>
<dbReference type="InterPro" id="IPR000629">
    <property type="entry name" value="RNA-helicase_DEAD-box_CS"/>
</dbReference>
<sequence length="883" mass="96684">MADDGLQLNFAAPTGDSSSSFSGPNVKGSWKKKRIVTKIAKHKALKFGSSSSDRQSSGASAAKPTAYGDIKRDNRKIDVLSASSTATATASANSSTASDHVKVTNPANKLQKSPFNKQPSSLQRDPSAPRAGPPPKPKTFVTSLFSGNDSTATPTTPVHVADVKQSSNAVPTSTSDTTTFAGLGLNPLLISHLTLKMGVSVPTRIQQATLAALVSESAGRVWWWWWGHREWNGRHTDCMVQAQTGSGKTLAYLLPIVHRLIQAERELAVDDRPLLNRTLGTLAIVLAPTRELAKQINTVLEQLLMYSRGTGPRAASESKKDEDEDDNDDDEEEEKPAATTSSTPKISKHWIVPGLVVGGDKKKSEKARLRKGCTILVSTPGRLIDHLKTTQSFELGNLRWLVLDEADRFLELGFEETLRELLSIIDAKRKRILLTSATIKGNVQRLAETSLKNPLFIKAADDEEEAEKKADGFDLAKKASKGKDFILKKDAKEGKDEEDEGDDFWEEQQKRIAERGDEVVDDYDEPDEDDEDAMDVSKPSNDDDAEEMFTVPEQLKQTYVLAPAKLRLVSLVAVLRKIALKEKPFKAILFTDTCDSKPDEPAKPSLAPTPADTLPPEGLESPLFPHTRIYKLHGNLSQKSRDVAYKGFKTSPSSVLICTDVAARGLDLPDIGHVVQYDMPSDVKDYVHRVGRTARVGREGEAVSLLLPSEAGYIELLGRRGVKVGVQDGMELLKSLVGAEWKKGKGKKKGVEDWATDVQMMFERFVLADEKNLELARNAFRSHVRAYTTHTAAEKRIFNIKNLHLGHVAKSFALRDAPGLSMGAASSTNTKKGQQHGEKKKAVPNLKKRAYQLQSTSASASEFGDGGVQKLVGGTRKKVRVLY</sequence>
<feature type="region of interest" description="Disordered" evidence="11">
    <location>
        <begin position="1"/>
        <end position="75"/>
    </location>
</feature>
<keyword evidence="7 10" id="KW-0067">ATP-binding</keyword>
<dbReference type="EMBL" id="MCGO01000015">
    <property type="protein sequence ID" value="ORY47060.1"/>
    <property type="molecule type" value="Genomic_DNA"/>
</dbReference>
<evidence type="ECO:0000259" key="13">
    <source>
        <dbReference type="PROSITE" id="PS51194"/>
    </source>
</evidence>
<keyword evidence="4 10" id="KW-0547">Nucleotide-binding</keyword>
<evidence type="ECO:0000256" key="4">
    <source>
        <dbReference type="ARBA" id="ARBA00022741"/>
    </source>
</evidence>
<feature type="region of interest" description="Disordered" evidence="11">
    <location>
        <begin position="823"/>
        <end position="843"/>
    </location>
</feature>
<protein>
    <recommendedName>
        <fullName evidence="10">ATP-dependent RNA helicase</fullName>
        <ecNumber evidence="10">3.6.4.13</ecNumber>
    </recommendedName>
</protein>
<feature type="compositionally biased region" description="Basic residues" evidence="11">
    <location>
        <begin position="29"/>
        <end position="45"/>
    </location>
</feature>
<evidence type="ECO:0000259" key="12">
    <source>
        <dbReference type="PROSITE" id="PS51192"/>
    </source>
</evidence>
<evidence type="ECO:0000256" key="8">
    <source>
        <dbReference type="ARBA" id="ARBA00022884"/>
    </source>
</evidence>
<dbReference type="InterPro" id="IPR001650">
    <property type="entry name" value="Helicase_C-like"/>
</dbReference>
<dbReference type="SUPFAM" id="SSF52540">
    <property type="entry name" value="P-loop containing nucleoside triphosphate hydrolases"/>
    <property type="match status" value="1"/>
</dbReference>
<comment type="similarity">
    <text evidence="10">Belongs to the DEAD box helicase family.</text>
</comment>
<dbReference type="PROSITE" id="PS00039">
    <property type="entry name" value="DEAD_ATP_HELICASE"/>
    <property type="match status" value="1"/>
</dbReference>
<feature type="compositionally biased region" description="Low complexity" evidence="11">
    <location>
        <begin position="88"/>
        <end position="98"/>
    </location>
</feature>
<feature type="domain" description="DEAD-box RNA helicase Q" evidence="14">
    <location>
        <begin position="178"/>
        <end position="207"/>
    </location>
</feature>
<dbReference type="CDD" id="cd18787">
    <property type="entry name" value="SF2_C_DEAD"/>
    <property type="match status" value="1"/>
</dbReference>
<dbReference type="Gene3D" id="3.40.50.300">
    <property type="entry name" value="P-loop containing nucleotide triphosphate hydrolases"/>
    <property type="match status" value="2"/>
</dbReference>
<feature type="compositionally biased region" description="Acidic residues" evidence="11">
    <location>
        <begin position="322"/>
        <end position="334"/>
    </location>
</feature>
<feature type="compositionally biased region" description="Acidic residues" evidence="11">
    <location>
        <begin position="519"/>
        <end position="534"/>
    </location>
</feature>
<dbReference type="GO" id="GO:0003723">
    <property type="term" value="F:RNA binding"/>
    <property type="evidence" value="ECO:0007669"/>
    <property type="project" value="UniProtKB-UniRule"/>
</dbReference>
<dbReference type="OrthoDB" id="422663at2759"/>
<evidence type="ECO:0000256" key="9">
    <source>
        <dbReference type="PROSITE-ProRule" id="PRU00552"/>
    </source>
</evidence>
<keyword evidence="8 10" id="KW-0694">RNA-binding</keyword>
<feature type="region of interest" description="Disordered" evidence="11">
    <location>
        <begin position="515"/>
        <end position="544"/>
    </location>
</feature>
<feature type="short sequence motif" description="Q motif" evidence="9">
    <location>
        <begin position="178"/>
        <end position="207"/>
    </location>
</feature>
<dbReference type="Pfam" id="PF00271">
    <property type="entry name" value="Helicase_C"/>
    <property type="match status" value="1"/>
</dbReference>
<dbReference type="PROSITE" id="PS51192">
    <property type="entry name" value="HELICASE_ATP_BIND_1"/>
    <property type="match status" value="1"/>
</dbReference>
<dbReference type="InterPro" id="IPR014001">
    <property type="entry name" value="Helicase_ATP-bd"/>
</dbReference>
<feature type="compositionally biased region" description="Polar residues" evidence="11">
    <location>
        <begin position="105"/>
        <end position="124"/>
    </location>
</feature>
<feature type="domain" description="Helicase ATP-binding" evidence="12">
    <location>
        <begin position="229"/>
        <end position="457"/>
    </location>
</feature>
<evidence type="ECO:0000256" key="6">
    <source>
        <dbReference type="ARBA" id="ARBA00022806"/>
    </source>
</evidence>
<organism evidence="15 16">
    <name type="scientific">Rhizoclosmatium globosum</name>
    <dbReference type="NCBI Taxonomy" id="329046"/>
    <lineage>
        <taxon>Eukaryota</taxon>
        <taxon>Fungi</taxon>
        <taxon>Fungi incertae sedis</taxon>
        <taxon>Chytridiomycota</taxon>
        <taxon>Chytridiomycota incertae sedis</taxon>
        <taxon>Chytridiomycetes</taxon>
        <taxon>Chytridiales</taxon>
        <taxon>Chytriomycetaceae</taxon>
        <taxon>Rhizoclosmatium</taxon>
    </lineage>
</organism>
<evidence type="ECO:0000256" key="2">
    <source>
        <dbReference type="ARBA" id="ARBA00022517"/>
    </source>
</evidence>
<reference evidence="15 16" key="1">
    <citation type="submission" date="2016-07" db="EMBL/GenBank/DDBJ databases">
        <title>Pervasive Adenine N6-methylation of Active Genes in Fungi.</title>
        <authorList>
            <consortium name="DOE Joint Genome Institute"/>
            <person name="Mondo S.J."/>
            <person name="Dannebaum R.O."/>
            <person name="Kuo R.C."/>
            <person name="Labutti K."/>
            <person name="Haridas S."/>
            <person name="Kuo A."/>
            <person name="Salamov A."/>
            <person name="Ahrendt S.R."/>
            <person name="Lipzen A."/>
            <person name="Sullivan W."/>
            <person name="Andreopoulos W.B."/>
            <person name="Clum A."/>
            <person name="Lindquist E."/>
            <person name="Daum C."/>
            <person name="Ramamoorthy G.K."/>
            <person name="Gryganskyi A."/>
            <person name="Culley D."/>
            <person name="Magnuson J.K."/>
            <person name="James T.Y."/>
            <person name="O'Malley M.A."/>
            <person name="Stajich J.E."/>
            <person name="Spatafora J.W."/>
            <person name="Visel A."/>
            <person name="Grigoriev I.V."/>
        </authorList>
    </citation>
    <scope>NUCLEOTIDE SEQUENCE [LARGE SCALE GENOMIC DNA]</scope>
    <source>
        <strain evidence="15 16">JEL800</strain>
    </source>
</reference>
<dbReference type="SMART" id="SM00487">
    <property type="entry name" value="DEXDc"/>
    <property type="match status" value="1"/>
</dbReference>
<dbReference type="GO" id="GO:0005524">
    <property type="term" value="F:ATP binding"/>
    <property type="evidence" value="ECO:0007669"/>
    <property type="project" value="UniProtKB-UniRule"/>
</dbReference>
<evidence type="ECO:0000256" key="7">
    <source>
        <dbReference type="ARBA" id="ARBA00022840"/>
    </source>
</evidence>
<dbReference type="GO" id="GO:0016887">
    <property type="term" value="F:ATP hydrolysis activity"/>
    <property type="evidence" value="ECO:0007669"/>
    <property type="project" value="RHEA"/>
</dbReference>
<dbReference type="PROSITE" id="PS51195">
    <property type="entry name" value="Q_MOTIF"/>
    <property type="match status" value="1"/>
</dbReference>
<evidence type="ECO:0000256" key="11">
    <source>
        <dbReference type="SAM" id="MobiDB-lite"/>
    </source>
</evidence>
<comment type="catalytic activity">
    <reaction evidence="10">
        <text>ATP + H2O = ADP + phosphate + H(+)</text>
        <dbReference type="Rhea" id="RHEA:13065"/>
        <dbReference type="ChEBI" id="CHEBI:15377"/>
        <dbReference type="ChEBI" id="CHEBI:15378"/>
        <dbReference type="ChEBI" id="CHEBI:30616"/>
        <dbReference type="ChEBI" id="CHEBI:43474"/>
        <dbReference type="ChEBI" id="CHEBI:456216"/>
        <dbReference type="EC" id="3.6.4.13"/>
    </reaction>
</comment>
<proteinExistence type="inferred from homology"/>
<keyword evidence="2" id="KW-0690">Ribosome biogenesis</keyword>
<evidence type="ECO:0000256" key="10">
    <source>
        <dbReference type="RuleBase" id="RU365068"/>
    </source>
</evidence>
<feature type="region of interest" description="Disordered" evidence="11">
    <location>
        <begin position="593"/>
        <end position="616"/>
    </location>
</feature>
<comment type="domain">
    <text evidence="10">The Q motif is unique to and characteristic of the DEAD box family of RNA helicases and controls ATP binding and hydrolysis.</text>
</comment>
<dbReference type="STRING" id="329046.A0A1Y2CJ30"/>
<keyword evidence="5 10" id="KW-0378">Hydrolase</keyword>
<feature type="compositionally biased region" description="Polar residues" evidence="11">
    <location>
        <begin position="140"/>
        <end position="155"/>
    </location>
</feature>
<dbReference type="GO" id="GO:0005730">
    <property type="term" value="C:nucleolus"/>
    <property type="evidence" value="ECO:0007669"/>
    <property type="project" value="UniProtKB-SubCell"/>
</dbReference>
<keyword evidence="3" id="KW-0698">rRNA processing</keyword>
<dbReference type="GO" id="GO:0006364">
    <property type="term" value="P:rRNA processing"/>
    <property type="evidence" value="ECO:0007669"/>
    <property type="project" value="UniProtKB-KW"/>
</dbReference>
<dbReference type="EC" id="3.6.4.13" evidence="10"/>
<evidence type="ECO:0000259" key="14">
    <source>
        <dbReference type="PROSITE" id="PS51195"/>
    </source>
</evidence>
<evidence type="ECO:0000313" key="15">
    <source>
        <dbReference type="EMBL" id="ORY47060.1"/>
    </source>
</evidence>
<dbReference type="PANTHER" id="PTHR24031">
    <property type="entry name" value="RNA HELICASE"/>
    <property type="match status" value="1"/>
</dbReference>
<accession>A0A1Y2CJ30</accession>
<dbReference type="InterPro" id="IPR025313">
    <property type="entry name" value="SPB4-like_CTE"/>
</dbReference>
<dbReference type="InterPro" id="IPR027417">
    <property type="entry name" value="P-loop_NTPase"/>
</dbReference>
<dbReference type="InterPro" id="IPR011545">
    <property type="entry name" value="DEAD/DEAH_box_helicase_dom"/>
</dbReference>
<dbReference type="AlphaFoldDB" id="A0A1Y2CJ30"/>